<dbReference type="EMBL" id="LT629732">
    <property type="protein sequence ID" value="SDT11786.1"/>
    <property type="molecule type" value="Genomic_DNA"/>
</dbReference>
<sequence length="155" mass="16733">MYGLVRDNAANLEKSMKGELHEATVMYPTCARRAEQAGDTDAADARRHAMRCGARSRSGGRARSPSRSPVSTPAGLATAAGPGPGDGHTGPVRLTEFWQRMEHHLGSGYARSWARDQVLAELGGRTPQQALDSGVDAKTVWRAVWRALELPPSER</sequence>
<evidence type="ECO:0000256" key="1">
    <source>
        <dbReference type="SAM" id="MobiDB-lite"/>
    </source>
</evidence>
<dbReference type="Gene3D" id="1.20.1260.10">
    <property type="match status" value="1"/>
</dbReference>
<gene>
    <name evidence="2" type="ORF">SAMN04489717_5099</name>
</gene>
<dbReference type="Proteomes" id="UP000198983">
    <property type="component" value="Chromosome I"/>
</dbReference>
<protein>
    <recommendedName>
        <fullName evidence="4">DUF3046 domain-containing protein</fullName>
    </recommendedName>
</protein>
<evidence type="ECO:0000313" key="2">
    <source>
        <dbReference type="EMBL" id="SDT11786.1"/>
    </source>
</evidence>
<keyword evidence="3" id="KW-1185">Reference proteome</keyword>
<dbReference type="STRING" id="117157.SAMN04489717_5099"/>
<dbReference type="Pfam" id="PF11248">
    <property type="entry name" value="DUF3046"/>
    <property type="match status" value="1"/>
</dbReference>
<dbReference type="InterPro" id="IPR012347">
    <property type="entry name" value="Ferritin-like"/>
</dbReference>
<organism evidence="2 3">
    <name type="scientific">Actinopolymorpha singaporensis</name>
    <dbReference type="NCBI Taxonomy" id="117157"/>
    <lineage>
        <taxon>Bacteria</taxon>
        <taxon>Bacillati</taxon>
        <taxon>Actinomycetota</taxon>
        <taxon>Actinomycetes</taxon>
        <taxon>Propionibacteriales</taxon>
        <taxon>Actinopolymorphaceae</taxon>
        <taxon>Actinopolymorpha</taxon>
    </lineage>
</organism>
<feature type="compositionally biased region" description="Low complexity" evidence="1">
    <location>
        <begin position="51"/>
        <end position="81"/>
    </location>
</feature>
<proteinExistence type="predicted"/>
<dbReference type="AlphaFoldDB" id="A0A1H1XSQ9"/>
<dbReference type="SUPFAM" id="SSF47240">
    <property type="entry name" value="Ferritin-like"/>
    <property type="match status" value="1"/>
</dbReference>
<feature type="region of interest" description="Disordered" evidence="1">
    <location>
        <begin position="38"/>
        <end position="92"/>
    </location>
</feature>
<name>A0A1H1XSQ9_9ACTN</name>
<dbReference type="InterPro" id="IPR021408">
    <property type="entry name" value="DUF3046"/>
</dbReference>
<reference evidence="2 3" key="1">
    <citation type="submission" date="2016-10" db="EMBL/GenBank/DDBJ databases">
        <authorList>
            <person name="de Groot N.N."/>
        </authorList>
    </citation>
    <scope>NUCLEOTIDE SEQUENCE [LARGE SCALE GENOMIC DNA]</scope>
    <source>
        <strain evidence="2 3">DSM 22024</strain>
    </source>
</reference>
<accession>A0A1H1XSQ9</accession>
<dbReference type="InterPro" id="IPR009078">
    <property type="entry name" value="Ferritin-like_SF"/>
</dbReference>
<evidence type="ECO:0008006" key="4">
    <source>
        <dbReference type="Google" id="ProtNLM"/>
    </source>
</evidence>
<evidence type="ECO:0000313" key="3">
    <source>
        <dbReference type="Proteomes" id="UP000198983"/>
    </source>
</evidence>